<organism evidence="2">
    <name type="scientific">Anthurium amnicola</name>
    <dbReference type="NCBI Taxonomy" id="1678845"/>
    <lineage>
        <taxon>Eukaryota</taxon>
        <taxon>Viridiplantae</taxon>
        <taxon>Streptophyta</taxon>
        <taxon>Embryophyta</taxon>
        <taxon>Tracheophyta</taxon>
        <taxon>Spermatophyta</taxon>
        <taxon>Magnoliopsida</taxon>
        <taxon>Liliopsida</taxon>
        <taxon>Araceae</taxon>
        <taxon>Pothoideae</taxon>
        <taxon>Potheae</taxon>
        <taxon>Anthurium</taxon>
    </lineage>
</organism>
<feature type="compositionally biased region" description="Basic and acidic residues" evidence="1">
    <location>
        <begin position="69"/>
        <end position="87"/>
    </location>
</feature>
<gene>
    <name evidence="2" type="primary">Tom1l1_0</name>
    <name evidence="2" type="ORF">g.62166</name>
</gene>
<proteinExistence type="predicted"/>
<evidence type="ECO:0000256" key="1">
    <source>
        <dbReference type="SAM" id="MobiDB-lite"/>
    </source>
</evidence>
<feature type="region of interest" description="Disordered" evidence="1">
    <location>
        <begin position="16"/>
        <end position="136"/>
    </location>
</feature>
<name>A0A1D1Z705_9ARAE</name>
<reference evidence="2" key="1">
    <citation type="submission" date="2015-07" db="EMBL/GenBank/DDBJ databases">
        <title>Transcriptome Assembly of Anthurium amnicola.</title>
        <authorList>
            <person name="Suzuki J."/>
        </authorList>
    </citation>
    <scope>NUCLEOTIDE SEQUENCE</scope>
</reference>
<sequence length="136" mass="15068">MRRLVIFRKWRLEMTGKEEDGSTTREESGHMGWERRQLGDMGQLKHEGEGRVCAPSKPHCGVAAGCVRHGRDGAGEDDSYYHHHYSEPRGGFVSREKSSRQQLGRPSPGRPTPEPQTPASSSPGSPSTERQLLGAM</sequence>
<protein>
    <submittedName>
        <fullName evidence="2">TOM1-like protein 1</fullName>
    </submittedName>
</protein>
<feature type="compositionally biased region" description="Low complexity" evidence="1">
    <location>
        <begin position="118"/>
        <end position="127"/>
    </location>
</feature>
<dbReference type="AlphaFoldDB" id="A0A1D1Z705"/>
<dbReference type="EMBL" id="GDJX01005233">
    <property type="protein sequence ID" value="JAT62703.1"/>
    <property type="molecule type" value="Transcribed_RNA"/>
</dbReference>
<feature type="non-terminal residue" evidence="2">
    <location>
        <position position="136"/>
    </location>
</feature>
<evidence type="ECO:0000313" key="2">
    <source>
        <dbReference type="EMBL" id="JAT62703.1"/>
    </source>
</evidence>
<accession>A0A1D1Z705</accession>
<feature type="compositionally biased region" description="Basic and acidic residues" evidence="1">
    <location>
        <begin position="16"/>
        <end position="50"/>
    </location>
</feature>